<reference evidence="1" key="1">
    <citation type="submission" date="2020-04" db="EMBL/GenBank/DDBJ databases">
        <title>A chromosome-scale assembly and high-density genetic map of the yellow drum (Nibea albiflora) genome.</title>
        <authorList>
            <person name="Xu D."/>
            <person name="Zhang W."/>
            <person name="Chen R."/>
            <person name="Tan P."/>
            <person name="Wang L."/>
            <person name="Song H."/>
            <person name="Tian L."/>
            <person name="Zhu Q."/>
            <person name="Wang B."/>
        </authorList>
    </citation>
    <scope>NUCLEOTIDE SEQUENCE</scope>
    <source>
        <strain evidence="1">ZJHYS-2018</strain>
    </source>
</reference>
<name>A0ACB7EFQ9_NIBAL</name>
<gene>
    <name evidence="1" type="primary">UQCRFS1.2</name>
    <name evidence="1" type="ORF">GBF38_004834</name>
</gene>
<dbReference type="EMBL" id="CM024795">
    <property type="protein sequence ID" value="KAG8001043.1"/>
    <property type="molecule type" value="Genomic_DNA"/>
</dbReference>
<dbReference type="Proteomes" id="UP000805704">
    <property type="component" value="Chromosome 7"/>
</dbReference>
<evidence type="ECO:0000313" key="1">
    <source>
        <dbReference type="EMBL" id="KAG8001043.1"/>
    </source>
</evidence>
<sequence length="256" mass="27844">MMSLATRSGAFSSYMQATAVAVASPLKALVPGVVVNGEKILLNPKKQFLCRESLTGQSPKTGPAVTVSVNGCAGVRFAHTDIRVPDFSDYRRPEVLDPNKSSQDSSEYRRTFSYLFTGATTMFWICHAFTLACTNIGTRTSPLNHQHARIVTKGHYISQKPFPIGLVGKASALWFLRCGWKAARTAWRLEEVVMGGRLKGAAVAAGSWREVEFGYGGPQRFRRISATEGHNGSAETEARRGGGASDQLITAWHPAH</sequence>
<evidence type="ECO:0000313" key="2">
    <source>
        <dbReference type="Proteomes" id="UP000805704"/>
    </source>
</evidence>
<keyword evidence="2" id="KW-1185">Reference proteome</keyword>
<proteinExistence type="predicted"/>
<organism evidence="1 2">
    <name type="scientific">Nibea albiflora</name>
    <name type="common">Yellow drum</name>
    <name type="synonym">Corvina albiflora</name>
    <dbReference type="NCBI Taxonomy" id="240163"/>
    <lineage>
        <taxon>Eukaryota</taxon>
        <taxon>Metazoa</taxon>
        <taxon>Chordata</taxon>
        <taxon>Craniata</taxon>
        <taxon>Vertebrata</taxon>
        <taxon>Euteleostomi</taxon>
        <taxon>Actinopterygii</taxon>
        <taxon>Neopterygii</taxon>
        <taxon>Teleostei</taxon>
        <taxon>Neoteleostei</taxon>
        <taxon>Acanthomorphata</taxon>
        <taxon>Eupercaria</taxon>
        <taxon>Sciaenidae</taxon>
        <taxon>Nibea</taxon>
    </lineage>
</organism>
<accession>A0ACB7EFQ9</accession>
<comment type="caution">
    <text evidence="1">The sequence shown here is derived from an EMBL/GenBank/DDBJ whole genome shotgun (WGS) entry which is preliminary data.</text>
</comment>
<protein>
    <submittedName>
        <fullName evidence="1">Cytochrome b-c1 complex subunit Rieske</fullName>
    </submittedName>
</protein>